<evidence type="ECO:0000313" key="3">
    <source>
        <dbReference type="Proteomes" id="UP001204621"/>
    </source>
</evidence>
<proteinExistence type="predicted"/>
<feature type="domain" description="(S)-ureidoglycine aminohydrolase cupin" evidence="1">
    <location>
        <begin position="168"/>
        <end position="241"/>
    </location>
</feature>
<name>A0ABT2D2W7_9BURK</name>
<comment type="caution">
    <text evidence="2">The sequence shown here is derived from an EMBL/GenBank/DDBJ whole genome shotgun (WGS) entry which is preliminary data.</text>
</comment>
<dbReference type="PANTHER" id="PTHR40943">
    <property type="entry name" value="CYTOPLASMIC PROTEIN-RELATED"/>
    <property type="match status" value="1"/>
</dbReference>
<dbReference type="CDD" id="cd02227">
    <property type="entry name" value="cupin_TM1112-like"/>
    <property type="match status" value="1"/>
</dbReference>
<accession>A0ABT2D2W7</accession>
<keyword evidence="3" id="KW-1185">Reference proteome</keyword>
<dbReference type="PANTHER" id="PTHR40943:SF1">
    <property type="entry name" value="CYTOPLASMIC PROTEIN"/>
    <property type="match status" value="1"/>
</dbReference>
<dbReference type="RefSeq" id="WP_258813767.1">
    <property type="nucleotide sequence ID" value="NZ_JANUGU010000009.1"/>
</dbReference>
<evidence type="ECO:0000259" key="1">
    <source>
        <dbReference type="Pfam" id="PF05899"/>
    </source>
</evidence>
<sequence length="247" mass="26843">MPNPLPQASTPPSFVDLRQFARDPNQGNAVAAAAGEDRFLASRRCLDWAPGPVTAGVITLGAGGGAVPSMPADEFIIVDEGRVTLSYPDADLTLEAGQSAVIQQGAAFSWSADGPVSLIFARYNGSQPGERAIVPIKENPQLEPSGTPLAELLLTPTPACRNYTDYRSADGEFVCGTWDSTPYHRRAMLYRHFELMYLLEGSVTFVDETGREGRFSKGDIFLVEQGARCSWESREHVAKVYVIYRPA</sequence>
<evidence type="ECO:0000313" key="2">
    <source>
        <dbReference type="EMBL" id="MCS0660571.1"/>
    </source>
</evidence>
<dbReference type="InterPro" id="IPR011051">
    <property type="entry name" value="RmlC_Cupin_sf"/>
</dbReference>
<dbReference type="InterPro" id="IPR008579">
    <property type="entry name" value="UGlyAH_Cupin_dom"/>
</dbReference>
<dbReference type="SUPFAM" id="SSF51182">
    <property type="entry name" value="RmlC-like cupins"/>
    <property type="match status" value="1"/>
</dbReference>
<reference evidence="2 3" key="1">
    <citation type="submission" date="2022-08" db="EMBL/GenBank/DDBJ databases">
        <title>Reclassification of Massilia species as members of the genera Telluria, Duganella, Pseudoduganella, Mokoshia gen. nov. and Zemynaea gen. nov. using orthogonal and non-orthogonal genome-based approaches.</title>
        <authorList>
            <person name="Bowman J.P."/>
        </authorList>
    </citation>
    <scope>NUCLEOTIDE SEQUENCE [LARGE SCALE GENOMIC DNA]</scope>
    <source>
        <strain evidence="2 3">JCM 31606</strain>
    </source>
</reference>
<protein>
    <submittedName>
        <fullName evidence="2">Cupin domain-containing protein</fullName>
    </submittedName>
</protein>
<organism evidence="2 3">
    <name type="scientific">Massilia terrae</name>
    <dbReference type="NCBI Taxonomy" id="1811224"/>
    <lineage>
        <taxon>Bacteria</taxon>
        <taxon>Pseudomonadati</taxon>
        <taxon>Pseudomonadota</taxon>
        <taxon>Betaproteobacteria</taxon>
        <taxon>Burkholderiales</taxon>
        <taxon>Oxalobacteraceae</taxon>
        <taxon>Telluria group</taxon>
        <taxon>Massilia</taxon>
    </lineage>
</organism>
<dbReference type="EMBL" id="JANUGU010000009">
    <property type="protein sequence ID" value="MCS0660571.1"/>
    <property type="molecule type" value="Genomic_DNA"/>
</dbReference>
<dbReference type="Gene3D" id="2.60.120.10">
    <property type="entry name" value="Jelly Rolls"/>
    <property type="match status" value="2"/>
</dbReference>
<dbReference type="Proteomes" id="UP001204621">
    <property type="component" value="Unassembled WGS sequence"/>
</dbReference>
<gene>
    <name evidence="2" type="ORF">NX778_21070</name>
</gene>
<dbReference type="Pfam" id="PF05899">
    <property type="entry name" value="Cupin_3"/>
    <property type="match status" value="1"/>
</dbReference>
<dbReference type="InterPro" id="IPR014710">
    <property type="entry name" value="RmlC-like_jellyroll"/>
</dbReference>